<comment type="function">
    <text evidence="5">Attaches a formyl group to the free amino group of methionyl-tRNA(fMet). The formyl group appears to play a dual role in the initiator identity of N-formylmethionyl-tRNA by promoting its recognition by IF2 and preventing the misappropriation of this tRNA by the elongation apparatus.</text>
</comment>
<dbReference type="PANTHER" id="PTHR11138">
    <property type="entry name" value="METHIONYL-TRNA FORMYLTRANSFERASE"/>
    <property type="match status" value="1"/>
</dbReference>
<sequence>MRILFAGTPEVAVPSLRALVEAGFDVVAVLTRVDAPLGRRRVLTQSPVAAAADELGLPVLKANRFTPDLITRLGTLRLDAAAIVAYGGIVPPAGLEIPRHGWINLHFSVLPAWRGAAPVQHAVLAGDDVIGASTFLLEEGLDTGPVFGVMTESLDPSATSGEVLERLSHSGAVLLVQTLSGIDAGQVTATPQTGEPSLAPKLTIDDARIDWLQPAGAVRRRINAVTPEPGAWTTLDGQRVKLAPVALLSADLGLAETTADGEVAEGVSDLQRVVLSPGTVRVQGRAVLVGTGTEPVELGQLQPAGKKMMGALDWARGAAARGELVFE</sequence>
<keyword evidence="3 5" id="KW-0808">Transferase</keyword>
<accession>A0A3A5M6V4</accession>
<dbReference type="OrthoDB" id="9802815at2"/>
<dbReference type="Gene3D" id="3.40.50.12230">
    <property type="match status" value="1"/>
</dbReference>
<proteinExistence type="inferred from homology"/>
<dbReference type="InterPro" id="IPR002376">
    <property type="entry name" value="Formyl_transf_N"/>
</dbReference>
<dbReference type="RefSeq" id="WP_120147737.1">
    <property type="nucleotide sequence ID" value="NZ_QZVT01000002.1"/>
</dbReference>
<dbReference type="HAMAP" id="MF_00182">
    <property type="entry name" value="Formyl_trans"/>
    <property type="match status" value="1"/>
</dbReference>
<comment type="catalytic activity">
    <reaction evidence="5">
        <text>L-methionyl-tRNA(fMet) + (6R)-10-formyltetrahydrofolate = N-formyl-L-methionyl-tRNA(fMet) + (6S)-5,6,7,8-tetrahydrofolate + H(+)</text>
        <dbReference type="Rhea" id="RHEA:24380"/>
        <dbReference type="Rhea" id="RHEA-COMP:9952"/>
        <dbReference type="Rhea" id="RHEA-COMP:9953"/>
        <dbReference type="ChEBI" id="CHEBI:15378"/>
        <dbReference type="ChEBI" id="CHEBI:57453"/>
        <dbReference type="ChEBI" id="CHEBI:78530"/>
        <dbReference type="ChEBI" id="CHEBI:78844"/>
        <dbReference type="ChEBI" id="CHEBI:195366"/>
        <dbReference type="EC" id="2.1.2.9"/>
    </reaction>
</comment>
<dbReference type="InterPro" id="IPR005794">
    <property type="entry name" value="Fmt"/>
</dbReference>
<evidence type="ECO:0000313" key="8">
    <source>
        <dbReference type="EMBL" id="RJT81917.1"/>
    </source>
</evidence>
<dbReference type="CDD" id="cd08704">
    <property type="entry name" value="Met_tRNA_FMT_C"/>
    <property type="match status" value="1"/>
</dbReference>
<feature type="binding site" evidence="5">
    <location>
        <begin position="108"/>
        <end position="111"/>
    </location>
    <ligand>
        <name>(6S)-5,6,7,8-tetrahydrofolate</name>
        <dbReference type="ChEBI" id="CHEBI:57453"/>
    </ligand>
</feature>
<feature type="domain" description="Formyl transferase N-terminal" evidence="6">
    <location>
        <begin position="1"/>
        <end position="178"/>
    </location>
</feature>
<reference evidence="8 9" key="1">
    <citation type="submission" date="2018-09" db="EMBL/GenBank/DDBJ databases">
        <title>Novel species of Arthrobacter.</title>
        <authorList>
            <person name="Liu Q."/>
            <person name="Xin Y.-H."/>
        </authorList>
    </citation>
    <scope>NUCLEOTIDE SEQUENCE [LARGE SCALE GENOMIC DNA]</scope>
    <source>
        <strain evidence="8 9">Hz2</strain>
    </source>
</reference>
<evidence type="ECO:0000256" key="4">
    <source>
        <dbReference type="ARBA" id="ARBA00022917"/>
    </source>
</evidence>
<feature type="domain" description="Formyl transferase C-terminal" evidence="7">
    <location>
        <begin position="201"/>
        <end position="318"/>
    </location>
</feature>
<dbReference type="Pfam" id="PF00551">
    <property type="entry name" value="Formyl_trans_N"/>
    <property type="match status" value="1"/>
</dbReference>
<comment type="caution">
    <text evidence="8">The sequence shown here is derived from an EMBL/GenBank/DDBJ whole genome shotgun (WGS) entry which is preliminary data.</text>
</comment>
<keyword evidence="4 5" id="KW-0648">Protein biosynthesis</keyword>
<evidence type="ECO:0000256" key="3">
    <source>
        <dbReference type="ARBA" id="ARBA00022679"/>
    </source>
</evidence>
<keyword evidence="9" id="KW-1185">Reference proteome</keyword>
<dbReference type="InterPro" id="IPR041711">
    <property type="entry name" value="Met-tRNA-FMT_N"/>
</dbReference>
<dbReference type="CDD" id="cd08646">
    <property type="entry name" value="FMT_core_Met-tRNA-FMT_N"/>
    <property type="match status" value="1"/>
</dbReference>
<dbReference type="GO" id="GO:0005829">
    <property type="term" value="C:cytosol"/>
    <property type="evidence" value="ECO:0007669"/>
    <property type="project" value="TreeGrafter"/>
</dbReference>
<dbReference type="Pfam" id="PF02911">
    <property type="entry name" value="Formyl_trans_C"/>
    <property type="match status" value="1"/>
</dbReference>
<dbReference type="Proteomes" id="UP000272560">
    <property type="component" value="Unassembled WGS sequence"/>
</dbReference>
<evidence type="ECO:0000256" key="5">
    <source>
        <dbReference type="HAMAP-Rule" id="MF_00182"/>
    </source>
</evidence>
<dbReference type="EMBL" id="QZVT01000002">
    <property type="protein sequence ID" value="RJT81917.1"/>
    <property type="molecule type" value="Genomic_DNA"/>
</dbReference>
<dbReference type="PANTHER" id="PTHR11138:SF5">
    <property type="entry name" value="METHIONYL-TRNA FORMYLTRANSFERASE, MITOCHONDRIAL"/>
    <property type="match status" value="1"/>
</dbReference>
<dbReference type="InterPro" id="IPR044135">
    <property type="entry name" value="Met-tRNA-FMT_C"/>
</dbReference>
<evidence type="ECO:0000259" key="6">
    <source>
        <dbReference type="Pfam" id="PF00551"/>
    </source>
</evidence>
<organism evidence="8 9">
    <name type="scientific">Arthrobacter cheniae</name>
    <dbReference type="NCBI Taxonomy" id="1258888"/>
    <lineage>
        <taxon>Bacteria</taxon>
        <taxon>Bacillati</taxon>
        <taxon>Actinomycetota</taxon>
        <taxon>Actinomycetes</taxon>
        <taxon>Micrococcales</taxon>
        <taxon>Micrococcaceae</taxon>
        <taxon>Arthrobacter</taxon>
    </lineage>
</organism>
<dbReference type="InterPro" id="IPR011034">
    <property type="entry name" value="Formyl_transferase-like_C_sf"/>
</dbReference>
<dbReference type="InterPro" id="IPR005793">
    <property type="entry name" value="Formyl_trans_C"/>
</dbReference>
<evidence type="ECO:0000256" key="1">
    <source>
        <dbReference type="ARBA" id="ARBA00010699"/>
    </source>
</evidence>
<evidence type="ECO:0000259" key="7">
    <source>
        <dbReference type="Pfam" id="PF02911"/>
    </source>
</evidence>
<protein>
    <recommendedName>
        <fullName evidence="2 5">Methionyl-tRNA formyltransferase</fullName>
        <ecNumber evidence="2 5">2.1.2.9</ecNumber>
    </recommendedName>
</protein>
<dbReference type="SUPFAM" id="SSF50486">
    <property type="entry name" value="FMT C-terminal domain-like"/>
    <property type="match status" value="1"/>
</dbReference>
<dbReference type="AlphaFoldDB" id="A0A3A5M6V4"/>
<dbReference type="EC" id="2.1.2.9" evidence="2 5"/>
<evidence type="ECO:0000256" key="2">
    <source>
        <dbReference type="ARBA" id="ARBA00012261"/>
    </source>
</evidence>
<gene>
    <name evidence="5" type="primary">fmt</name>
    <name evidence="8" type="ORF">D6T63_03930</name>
</gene>
<dbReference type="GO" id="GO:0004479">
    <property type="term" value="F:methionyl-tRNA formyltransferase activity"/>
    <property type="evidence" value="ECO:0007669"/>
    <property type="project" value="UniProtKB-UniRule"/>
</dbReference>
<name>A0A3A5M6V4_9MICC</name>
<comment type="similarity">
    <text evidence="1 5">Belongs to the Fmt family.</text>
</comment>
<dbReference type="SUPFAM" id="SSF53328">
    <property type="entry name" value="Formyltransferase"/>
    <property type="match status" value="1"/>
</dbReference>
<evidence type="ECO:0000313" key="9">
    <source>
        <dbReference type="Proteomes" id="UP000272560"/>
    </source>
</evidence>
<dbReference type="InterPro" id="IPR036477">
    <property type="entry name" value="Formyl_transf_N_sf"/>
</dbReference>